<name>A0ABR8XPU9_9BACL</name>
<dbReference type="InterPro" id="IPR016047">
    <property type="entry name" value="M23ase_b-sheet_dom"/>
</dbReference>
<sequence>MSVQDPLSLGTYFINNEFKKIYNAATADFHTLISVEDFIEVGKEYNKGVTHYEIAHQFQYDDITQFVWLDDQKKKAIVVAFNVENVIQSLYLKPYVIFPETDQKFTKNKYRMPIEQEWFVFWGGTNEFVNYHYPYEQQRYAYDLIIMKDGRSYMDSPTLNANYYAFNADVVAPYAGEVIKVVSDIKDNVPGEMDEENAAGNYVVIAHPNEEYSMIAHFKKDSIVVKPGDTVKEGQLLGQCGNSGNSSEAHIHFQVMDKADMNEAKSIRIQFQDDFEPIQGDIVKPLPFKDHSEEKFDKVENSFSIVEMIQMIPKVIGQLFK</sequence>
<dbReference type="CDD" id="cd12797">
    <property type="entry name" value="M23_peptidase"/>
    <property type="match status" value="1"/>
</dbReference>
<proteinExistence type="predicted"/>
<comment type="caution">
    <text evidence="2">The sequence shown here is derived from an EMBL/GenBank/DDBJ whole genome shotgun (WGS) entry which is preliminary data.</text>
</comment>
<dbReference type="Pfam" id="PF01551">
    <property type="entry name" value="Peptidase_M23"/>
    <property type="match status" value="1"/>
</dbReference>
<dbReference type="PANTHER" id="PTHR21666">
    <property type="entry name" value="PEPTIDASE-RELATED"/>
    <property type="match status" value="1"/>
</dbReference>
<reference evidence="2 3" key="1">
    <citation type="submission" date="2020-08" db="EMBL/GenBank/DDBJ databases">
        <title>A Genomic Blueprint of the Chicken Gut Microbiome.</title>
        <authorList>
            <person name="Gilroy R."/>
            <person name="Ravi A."/>
            <person name="Getino M."/>
            <person name="Pursley I."/>
            <person name="Horton D.L."/>
            <person name="Alikhan N.-F."/>
            <person name="Baker D."/>
            <person name="Gharbi K."/>
            <person name="Hall N."/>
            <person name="Watson M."/>
            <person name="Adriaenssens E.M."/>
            <person name="Foster-Nyarko E."/>
            <person name="Jarju S."/>
            <person name="Secka A."/>
            <person name="Antonio M."/>
            <person name="Oren A."/>
            <person name="Chaudhuri R."/>
            <person name="La Ragione R.M."/>
            <person name="Hildebrand F."/>
            <person name="Pallen M.J."/>
        </authorList>
    </citation>
    <scope>NUCLEOTIDE SEQUENCE [LARGE SCALE GENOMIC DNA]</scope>
    <source>
        <strain evidence="2 3">Sa1YVA6</strain>
    </source>
</reference>
<protein>
    <submittedName>
        <fullName evidence="2">M23 family metallopeptidase</fullName>
    </submittedName>
</protein>
<gene>
    <name evidence="2" type="ORF">H9632_12925</name>
</gene>
<dbReference type="EMBL" id="JACSPW010000012">
    <property type="protein sequence ID" value="MBD8033967.1"/>
    <property type="molecule type" value="Genomic_DNA"/>
</dbReference>
<evidence type="ECO:0000259" key="1">
    <source>
        <dbReference type="Pfam" id="PF01551"/>
    </source>
</evidence>
<evidence type="ECO:0000313" key="2">
    <source>
        <dbReference type="EMBL" id="MBD8033967.1"/>
    </source>
</evidence>
<dbReference type="InterPro" id="IPR050570">
    <property type="entry name" value="Cell_wall_metabolism_enzyme"/>
</dbReference>
<feature type="domain" description="M23ase beta-sheet core" evidence="1">
    <location>
        <begin position="167"/>
        <end position="258"/>
    </location>
</feature>
<accession>A0ABR8XPU9</accession>
<dbReference type="InterPro" id="IPR011055">
    <property type="entry name" value="Dup_hybrid_motif"/>
</dbReference>
<organism evidence="2 3">
    <name type="scientific">Solibacillus merdavium</name>
    <dbReference type="NCBI Taxonomy" id="2762218"/>
    <lineage>
        <taxon>Bacteria</taxon>
        <taxon>Bacillati</taxon>
        <taxon>Bacillota</taxon>
        <taxon>Bacilli</taxon>
        <taxon>Bacillales</taxon>
        <taxon>Caryophanaceae</taxon>
        <taxon>Solibacillus</taxon>
    </lineage>
</organism>
<dbReference type="PANTHER" id="PTHR21666:SF270">
    <property type="entry name" value="MUREIN HYDROLASE ACTIVATOR ENVC"/>
    <property type="match status" value="1"/>
</dbReference>
<evidence type="ECO:0000313" key="3">
    <source>
        <dbReference type="Proteomes" id="UP000600565"/>
    </source>
</evidence>
<dbReference type="SUPFAM" id="SSF51261">
    <property type="entry name" value="Duplicated hybrid motif"/>
    <property type="match status" value="1"/>
</dbReference>
<dbReference type="Gene3D" id="2.70.70.10">
    <property type="entry name" value="Glucose Permease (Domain IIA)"/>
    <property type="match status" value="1"/>
</dbReference>
<dbReference type="Proteomes" id="UP000600565">
    <property type="component" value="Unassembled WGS sequence"/>
</dbReference>
<keyword evidence="3" id="KW-1185">Reference proteome</keyword>
<dbReference type="RefSeq" id="WP_191704477.1">
    <property type="nucleotide sequence ID" value="NZ_JACSPW010000012.1"/>
</dbReference>